<gene>
    <name evidence="1" type="ORF">A5481_09590</name>
</gene>
<dbReference type="RefSeq" id="WP_048434098.1">
    <property type="nucleotide sequence ID" value="NZ_LWHQ01000016.1"/>
</dbReference>
<evidence type="ECO:0008006" key="3">
    <source>
        <dbReference type="Google" id="ProtNLM"/>
    </source>
</evidence>
<protein>
    <recommendedName>
        <fullName evidence="3">CBS domain-containing protein</fullName>
    </recommendedName>
</protein>
<dbReference type="SUPFAM" id="SSF54631">
    <property type="entry name" value="CBS-domain pair"/>
    <property type="match status" value="1"/>
</dbReference>
<dbReference type="Gene3D" id="3.10.580.10">
    <property type="entry name" value="CBS-domain"/>
    <property type="match status" value="1"/>
</dbReference>
<dbReference type="AlphaFoldDB" id="A0A179SCJ7"/>
<dbReference type="InterPro" id="IPR046342">
    <property type="entry name" value="CBS_dom_sf"/>
</dbReference>
<accession>A0A179SCJ7</accession>
<dbReference type="EMBL" id="LWHQ01000016">
    <property type="protein sequence ID" value="OAS25589.1"/>
    <property type="molecule type" value="Genomic_DNA"/>
</dbReference>
<dbReference type="STRING" id="427683.A5481_09590"/>
<dbReference type="OrthoDB" id="9811720at2"/>
<name>A0A179SCJ7_9HYPH</name>
<comment type="caution">
    <text evidence="1">The sequence shown here is derived from an EMBL/GenBank/DDBJ whole genome shotgun (WGS) entry which is preliminary data.</text>
</comment>
<dbReference type="Proteomes" id="UP000078316">
    <property type="component" value="Unassembled WGS sequence"/>
</dbReference>
<evidence type="ECO:0000313" key="1">
    <source>
        <dbReference type="EMBL" id="OAS25589.1"/>
    </source>
</evidence>
<evidence type="ECO:0000313" key="2">
    <source>
        <dbReference type="Proteomes" id="UP000078316"/>
    </source>
</evidence>
<reference evidence="1 2" key="1">
    <citation type="submission" date="2016-04" db="EMBL/GenBank/DDBJ databases">
        <authorList>
            <person name="Evans L.H."/>
            <person name="Alamgir A."/>
            <person name="Owens N."/>
            <person name="Weber N.D."/>
            <person name="Virtaneva K."/>
            <person name="Barbian K."/>
            <person name="Babar A."/>
            <person name="Rosenke K."/>
        </authorList>
    </citation>
    <scope>NUCLEOTIDE SEQUENCE [LARGE SCALE GENOMIC DNA]</scope>
    <source>
        <strain evidence="1 2">PMB02</strain>
    </source>
</reference>
<proteinExistence type="predicted"/>
<sequence length="62" mass="6168">MSPARIAAPDGPATALVPALADGRTHAVVVTGPDRRVVGIVTQPDTLATLARAATAQALLPS</sequence>
<organism evidence="1 2">
    <name type="scientific">Methylobacterium platani</name>
    <dbReference type="NCBI Taxonomy" id="427683"/>
    <lineage>
        <taxon>Bacteria</taxon>
        <taxon>Pseudomonadati</taxon>
        <taxon>Pseudomonadota</taxon>
        <taxon>Alphaproteobacteria</taxon>
        <taxon>Hyphomicrobiales</taxon>
        <taxon>Methylobacteriaceae</taxon>
        <taxon>Methylobacterium</taxon>
    </lineage>
</organism>